<keyword evidence="1" id="KW-0862">Zinc</keyword>
<evidence type="ECO:0000259" key="3">
    <source>
        <dbReference type="PROSITE" id="PS50157"/>
    </source>
</evidence>
<sequence length="757" mass="85409">MPAKNIPCSISGCKKKFARIEYMAQHREALHSERDSTASRSQTSEKPATAKKDIPYTDPQCHRLFARDADIQQHLKSKSHNRKLNKSRRQVRNHKPKSTEVYKTPPLESEFRPVPEPDQPNRSVPVARVRRVVVGRGEIEPEENLTIERNGESRCCKSSHEIYSSARELGHPKTSIKMNEQRRKQASNTKIVCKGRLRHKGKWGCGKRFSSSLILAEHLRSPQGLKCIQPLYDQESPKNGSEVPFTRQKFPQALLARFPELEHLDPIQDFNAEKGDICRALDSETAITHLFDPVAASQEKSSRPSNLDAQPSPAPTQTQLARQKTSESAKHFSSQKDKGVIKSENVENHGKSGEMHGGSTGSSLLPSHMGESQHEIPTQSMNDLAAMLEKTLTIRARGSDSCQDSGYNPSTDSTNGKKAGPSHERKRSANDSGDSGNSGDDQGKKRPKNTVLGHSFLGKERRFACPYYRRNPEKHQAFRSCAGPGFLTILRVKEHVYRQHELPILCLRCHETFETDQQLESHQRQPQSCEIQDTELPEGLTEKQKEALRQRKKPPKSGEPSRSDEDQWRDVYKILFPHDPEDVIPSPFYENTHENYSFHQEKELGDLQRLMCDELPRIVQRNLEERGAFVDIPFGSPLSDLITNSIREAVSQTFSHYSQRQETHVATEFDSGIGADDDSLLQDFSMIDFLSFTQEMEHYATADCVSGGSFESSEANLWIGRPDIDPNSSDSGNSRMDDKTSGTLWISGHTDMDYNSP</sequence>
<keyword evidence="5" id="KW-1185">Reference proteome</keyword>
<evidence type="ECO:0000313" key="4">
    <source>
        <dbReference type="EMBL" id="KAF4468087.1"/>
    </source>
</evidence>
<dbReference type="AlphaFoldDB" id="A0A8H4LHB8"/>
<keyword evidence="1" id="KW-0863">Zinc-finger</keyword>
<evidence type="ECO:0000256" key="2">
    <source>
        <dbReference type="SAM" id="MobiDB-lite"/>
    </source>
</evidence>
<dbReference type="PANTHER" id="PTHR38166">
    <property type="entry name" value="C2H2-TYPE DOMAIN-CONTAINING PROTEIN-RELATED"/>
    <property type="match status" value="1"/>
</dbReference>
<feature type="compositionally biased region" description="Basic and acidic residues" evidence="2">
    <location>
        <begin position="540"/>
        <end position="549"/>
    </location>
</feature>
<name>A0A8H4LHB8_9HYPO</name>
<feature type="compositionally biased region" description="Polar residues" evidence="2">
    <location>
        <begin position="303"/>
        <end position="323"/>
    </location>
</feature>
<keyword evidence="1" id="KW-0479">Metal-binding</keyword>
<accession>A0A8H4LHB8</accession>
<dbReference type="SUPFAM" id="SSF57667">
    <property type="entry name" value="beta-beta-alpha zinc fingers"/>
    <property type="match status" value="1"/>
</dbReference>
<dbReference type="PROSITE" id="PS50157">
    <property type="entry name" value="ZINC_FINGER_C2H2_2"/>
    <property type="match status" value="1"/>
</dbReference>
<feature type="region of interest" description="Disordered" evidence="2">
    <location>
        <begin position="519"/>
        <end position="565"/>
    </location>
</feature>
<feature type="compositionally biased region" description="Low complexity" evidence="2">
    <location>
        <begin position="430"/>
        <end position="440"/>
    </location>
</feature>
<dbReference type="InterPro" id="IPR036236">
    <property type="entry name" value="Znf_C2H2_sf"/>
</dbReference>
<feature type="compositionally biased region" description="Basic residues" evidence="2">
    <location>
        <begin position="75"/>
        <end position="96"/>
    </location>
</feature>
<feature type="compositionally biased region" description="Basic and acidic residues" evidence="2">
    <location>
        <begin position="28"/>
        <end position="37"/>
    </location>
</feature>
<reference evidence="4 5" key="1">
    <citation type="submission" date="2020-01" db="EMBL/GenBank/DDBJ databases">
        <title>Identification and distribution of gene clusters putatively required for synthesis of sphingolipid metabolism inhibitors in phylogenetically diverse species of the filamentous fungus Fusarium.</title>
        <authorList>
            <person name="Kim H.-S."/>
            <person name="Busman M."/>
            <person name="Brown D.W."/>
            <person name="Divon H."/>
            <person name="Uhlig S."/>
            <person name="Proctor R.H."/>
        </authorList>
    </citation>
    <scope>NUCLEOTIDE SEQUENCE [LARGE SCALE GENOMIC DNA]</scope>
    <source>
        <strain evidence="4 5">NRRL 20459</strain>
    </source>
</reference>
<feature type="compositionally biased region" description="Basic and acidic residues" evidence="2">
    <location>
        <begin position="324"/>
        <end position="354"/>
    </location>
</feature>
<feature type="domain" description="C2H2-type" evidence="3">
    <location>
        <begin position="6"/>
        <end position="36"/>
    </location>
</feature>
<protein>
    <recommendedName>
        <fullName evidence="3">C2H2-type domain-containing protein</fullName>
    </recommendedName>
</protein>
<dbReference type="PROSITE" id="PS00028">
    <property type="entry name" value="ZINC_FINGER_C2H2_1"/>
    <property type="match status" value="1"/>
</dbReference>
<organism evidence="4 5">
    <name type="scientific">Fusarium albosuccineum</name>
    <dbReference type="NCBI Taxonomy" id="1237068"/>
    <lineage>
        <taxon>Eukaryota</taxon>
        <taxon>Fungi</taxon>
        <taxon>Dikarya</taxon>
        <taxon>Ascomycota</taxon>
        <taxon>Pezizomycotina</taxon>
        <taxon>Sordariomycetes</taxon>
        <taxon>Hypocreomycetidae</taxon>
        <taxon>Hypocreales</taxon>
        <taxon>Nectriaceae</taxon>
        <taxon>Fusarium</taxon>
        <taxon>Fusarium decemcellulare species complex</taxon>
    </lineage>
</organism>
<gene>
    <name evidence="4" type="ORF">FALBO_5033</name>
</gene>
<feature type="region of interest" description="Disordered" evidence="2">
    <location>
        <begin position="74"/>
        <end position="122"/>
    </location>
</feature>
<dbReference type="InterPro" id="IPR013087">
    <property type="entry name" value="Znf_C2H2_type"/>
</dbReference>
<feature type="region of interest" description="Disordered" evidence="2">
    <location>
        <begin position="28"/>
        <end position="60"/>
    </location>
</feature>
<feature type="region of interest" description="Disordered" evidence="2">
    <location>
        <begin position="295"/>
        <end position="377"/>
    </location>
</feature>
<feature type="region of interest" description="Disordered" evidence="2">
    <location>
        <begin position="718"/>
        <end position="757"/>
    </location>
</feature>
<feature type="compositionally biased region" description="Polar residues" evidence="2">
    <location>
        <begin position="400"/>
        <end position="416"/>
    </location>
</feature>
<dbReference type="EMBL" id="JAADYS010000657">
    <property type="protein sequence ID" value="KAF4468087.1"/>
    <property type="molecule type" value="Genomic_DNA"/>
</dbReference>
<feature type="region of interest" description="Disordered" evidence="2">
    <location>
        <begin position="396"/>
        <end position="455"/>
    </location>
</feature>
<dbReference type="Proteomes" id="UP000554235">
    <property type="component" value="Unassembled WGS sequence"/>
</dbReference>
<proteinExistence type="predicted"/>
<dbReference type="OrthoDB" id="4738706at2759"/>
<dbReference type="PANTHER" id="PTHR38166:SF1">
    <property type="entry name" value="C2H2-TYPE DOMAIN-CONTAINING PROTEIN"/>
    <property type="match status" value="1"/>
</dbReference>
<dbReference type="GO" id="GO:0008270">
    <property type="term" value="F:zinc ion binding"/>
    <property type="evidence" value="ECO:0007669"/>
    <property type="project" value="UniProtKB-KW"/>
</dbReference>
<evidence type="ECO:0000313" key="5">
    <source>
        <dbReference type="Proteomes" id="UP000554235"/>
    </source>
</evidence>
<comment type="caution">
    <text evidence="4">The sequence shown here is derived from an EMBL/GenBank/DDBJ whole genome shotgun (WGS) entry which is preliminary data.</text>
</comment>
<evidence type="ECO:0000256" key="1">
    <source>
        <dbReference type="PROSITE-ProRule" id="PRU00042"/>
    </source>
</evidence>
<dbReference type="SMART" id="SM00355">
    <property type="entry name" value="ZnF_C2H2"/>
    <property type="match status" value="3"/>
</dbReference>